<evidence type="ECO:0000313" key="1">
    <source>
        <dbReference type="EMBL" id="SUZ98019.1"/>
    </source>
</evidence>
<name>A0A381S3K6_9ZZZZ</name>
<sequence>MTLFYPSYCAIDLISCAENIIFMVHHVGENARTLRFLGCVRSSSAVYLPSLLIEQEAGGQISDVYFK</sequence>
<protein>
    <submittedName>
        <fullName evidence="1">Uncharacterized protein</fullName>
    </submittedName>
</protein>
<dbReference type="AlphaFoldDB" id="A0A381S3K6"/>
<proteinExistence type="predicted"/>
<organism evidence="1">
    <name type="scientific">marine metagenome</name>
    <dbReference type="NCBI Taxonomy" id="408172"/>
    <lineage>
        <taxon>unclassified sequences</taxon>
        <taxon>metagenomes</taxon>
        <taxon>ecological metagenomes</taxon>
    </lineage>
</organism>
<dbReference type="EMBL" id="UINC01002564">
    <property type="protein sequence ID" value="SUZ98019.1"/>
    <property type="molecule type" value="Genomic_DNA"/>
</dbReference>
<reference evidence="1" key="1">
    <citation type="submission" date="2018-05" db="EMBL/GenBank/DDBJ databases">
        <authorList>
            <person name="Lanie J.A."/>
            <person name="Ng W.-L."/>
            <person name="Kazmierczak K.M."/>
            <person name="Andrzejewski T.M."/>
            <person name="Davidsen T.M."/>
            <person name="Wayne K.J."/>
            <person name="Tettelin H."/>
            <person name="Glass J.I."/>
            <person name="Rusch D."/>
            <person name="Podicherti R."/>
            <person name="Tsui H.-C.T."/>
            <person name="Winkler M.E."/>
        </authorList>
    </citation>
    <scope>NUCLEOTIDE SEQUENCE</scope>
</reference>
<gene>
    <name evidence="1" type="ORF">METZ01_LOCUS50873</name>
</gene>
<accession>A0A381S3K6</accession>